<name>A0ABQ6FH68_9CHLR</name>
<reference evidence="2 3" key="1">
    <citation type="submission" date="2023-02" db="EMBL/GenBank/DDBJ databases">
        <title>Dictyobacter halimunensis sp. nov., a new member of the class Ktedonobacteria from forest soil in a geothermal area.</title>
        <authorList>
            <person name="Rachmania M.K."/>
            <person name="Ningsih F."/>
            <person name="Sakai Y."/>
            <person name="Yabe S."/>
            <person name="Yokota A."/>
            <person name="Sjamsuridzal W."/>
        </authorList>
    </citation>
    <scope>NUCLEOTIDE SEQUENCE [LARGE SCALE GENOMIC DNA]</scope>
    <source>
        <strain evidence="2 3">S3.2.2.5</strain>
    </source>
</reference>
<sequence length="501" mass="55220">MVQRAWLAVACLGCAATVYTIGQVIWTVYEALYPPSQFPYPAIYDFFYLAVYPFSWVGIALLVPQRSTAVGRIRLLLDSATAVVSFLAISWYFILGPTIGSLSGSFLEKSVSLAYPLGDLSLCVAAAILLFGTSSSASFSAMIGRLALGVTILAGTDSLYGYFQLQGAYHTGLLQDVGWPMSWLFIGWALLTYLHNISNISAQRQPVGANTQRLRSTGAVIRAIAPMVIALLTCALLLLTVVFHQTAPLVQIVFVCAGLFLLPIIRQALTLVDNLLLNERLRVALDQSQQAFQESQQELLTTTTQAELYEELRSGIQNLQEVHAALARGDMSARARVEGPLSPVAHSLNLLVERINRWSQVFQQNKVMENEARLLASELEKLGEGQNISSTSTMPSSLPTGAALLGITRLQKRLQWRFRRLQEALALLISRMNTLSEITSQLKQASETRSITQQQTEQMLTILERGLANNQDALRELQQQTAVYLEPSPVKDLISTNKPQM</sequence>
<feature type="transmembrane region" description="Helical" evidence="1">
    <location>
        <begin position="143"/>
        <end position="163"/>
    </location>
</feature>
<keyword evidence="1" id="KW-0812">Transmembrane</keyword>
<feature type="transmembrane region" description="Helical" evidence="1">
    <location>
        <begin position="183"/>
        <end position="202"/>
    </location>
</feature>
<dbReference type="RefSeq" id="WP_338246923.1">
    <property type="nucleotide sequence ID" value="NZ_BSRI01000001.1"/>
</dbReference>
<feature type="transmembrane region" description="Helical" evidence="1">
    <location>
        <begin position="249"/>
        <end position="272"/>
    </location>
</feature>
<comment type="caution">
    <text evidence="2">The sequence shown here is derived from an EMBL/GenBank/DDBJ whole genome shotgun (WGS) entry which is preliminary data.</text>
</comment>
<feature type="transmembrane region" description="Helical" evidence="1">
    <location>
        <begin position="223"/>
        <end position="243"/>
    </location>
</feature>
<evidence type="ECO:0008006" key="4">
    <source>
        <dbReference type="Google" id="ProtNLM"/>
    </source>
</evidence>
<keyword evidence="3" id="KW-1185">Reference proteome</keyword>
<feature type="transmembrane region" description="Helical" evidence="1">
    <location>
        <begin position="46"/>
        <end position="63"/>
    </location>
</feature>
<evidence type="ECO:0000313" key="3">
    <source>
        <dbReference type="Proteomes" id="UP001344906"/>
    </source>
</evidence>
<dbReference type="Proteomes" id="UP001344906">
    <property type="component" value="Unassembled WGS sequence"/>
</dbReference>
<feature type="transmembrane region" description="Helical" evidence="1">
    <location>
        <begin position="75"/>
        <end position="94"/>
    </location>
</feature>
<accession>A0ABQ6FH68</accession>
<keyword evidence="1" id="KW-0472">Membrane</keyword>
<evidence type="ECO:0000256" key="1">
    <source>
        <dbReference type="SAM" id="Phobius"/>
    </source>
</evidence>
<gene>
    <name evidence="2" type="ORF">KDH_02230</name>
</gene>
<keyword evidence="1" id="KW-1133">Transmembrane helix</keyword>
<organism evidence="2 3">
    <name type="scientific">Dictyobacter halimunensis</name>
    <dbReference type="NCBI Taxonomy" id="3026934"/>
    <lineage>
        <taxon>Bacteria</taxon>
        <taxon>Bacillati</taxon>
        <taxon>Chloroflexota</taxon>
        <taxon>Ktedonobacteria</taxon>
        <taxon>Ktedonobacterales</taxon>
        <taxon>Dictyobacteraceae</taxon>
        <taxon>Dictyobacter</taxon>
    </lineage>
</organism>
<feature type="transmembrane region" description="Helical" evidence="1">
    <location>
        <begin position="114"/>
        <end position="131"/>
    </location>
</feature>
<dbReference type="EMBL" id="BSRI01000001">
    <property type="protein sequence ID" value="GLV53368.1"/>
    <property type="molecule type" value="Genomic_DNA"/>
</dbReference>
<evidence type="ECO:0000313" key="2">
    <source>
        <dbReference type="EMBL" id="GLV53368.1"/>
    </source>
</evidence>
<proteinExistence type="predicted"/>
<protein>
    <recommendedName>
        <fullName evidence="4">HAMP domain-containing protein</fullName>
    </recommendedName>
</protein>